<evidence type="ECO:0000256" key="2">
    <source>
        <dbReference type="ARBA" id="ARBA00022734"/>
    </source>
</evidence>
<keyword evidence="2" id="KW-0430">Lectin</keyword>
<dbReference type="SUPFAM" id="SSF49899">
    <property type="entry name" value="Concanavalin A-like lectins/glucanases"/>
    <property type="match status" value="1"/>
</dbReference>
<sequence length="192" mass="21133">MGDFSSSASADGLAFSLSPYPSEILENSYGGTLDLCSTFGANKTRNNTIVAIEFDGFKNVEYDDSSSNHVGIDVHTIFSLAHGDLQASIRQHVFDACVCYNAATKNLSVSLRNTSGATRYWSISHVVDLREVMPDKGVIGFSAATGNKTESHRIRSWNFSSTDLDHTHLSHSNYKALAVAWGRNKWRWPSIH</sequence>
<reference evidence="5" key="1">
    <citation type="submission" date="2025-08" db="UniProtKB">
        <authorList>
            <consortium name="RefSeq"/>
        </authorList>
    </citation>
    <scope>IDENTIFICATION</scope>
</reference>
<gene>
    <name evidence="5" type="primary">LOC114914438</name>
</gene>
<accession>A0A8N4EZY0</accession>
<dbReference type="InterPro" id="IPR050258">
    <property type="entry name" value="Leguminous_Lectin"/>
</dbReference>
<dbReference type="GO" id="GO:0030246">
    <property type="term" value="F:carbohydrate binding"/>
    <property type="evidence" value="ECO:0007669"/>
    <property type="project" value="UniProtKB-KW"/>
</dbReference>
<feature type="domain" description="Legume lectin" evidence="3">
    <location>
        <begin position="6"/>
        <end position="166"/>
    </location>
</feature>
<name>A0A8N4EZY0_ELAGV</name>
<organism evidence="4 5">
    <name type="scientific">Elaeis guineensis var. tenera</name>
    <name type="common">Oil palm</name>
    <dbReference type="NCBI Taxonomy" id="51953"/>
    <lineage>
        <taxon>Eukaryota</taxon>
        <taxon>Viridiplantae</taxon>
        <taxon>Streptophyta</taxon>
        <taxon>Embryophyta</taxon>
        <taxon>Tracheophyta</taxon>
        <taxon>Spermatophyta</taxon>
        <taxon>Magnoliopsida</taxon>
        <taxon>Liliopsida</taxon>
        <taxon>Arecaceae</taxon>
        <taxon>Arecoideae</taxon>
        <taxon>Cocoseae</taxon>
        <taxon>Elaeidinae</taxon>
        <taxon>Elaeis</taxon>
    </lineage>
</organism>
<evidence type="ECO:0000313" key="4">
    <source>
        <dbReference type="Proteomes" id="UP000504607"/>
    </source>
</evidence>
<dbReference type="Proteomes" id="UP000504607">
    <property type="component" value="Chromosome 8"/>
</dbReference>
<evidence type="ECO:0000256" key="1">
    <source>
        <dbReference type="ARBA" id="ARBA00007606"/>
    </source>
</evidence>
<protein>
    <submittedName>
        <fullName evidence="5">Alpha-methyl-mannoside-specific lectin-like</fullName>
    </submittedName>
</protein>
<dbReference type="PANTHER" id="PTHR32401:SF49">
    <property type="entry name" value="OS10G0129200 PROTEIN"/>
    <property type="match status" value="1"/>
</dbReference>
<keyword evidence="4" id="KW-1185">Reference proteome</keyword>
<dbReference type="InterPro" id="IPR013320">
    <property type="entry name" value="ConA-like_dom_sf"/>
</dbReference>
<evidence type="ECO:0000313" key="5">
    <source>
        <dbReference type="RefSeq" id="XP_029122170.1"/>
    </source>
</evidence>
<dbReference type="Pfam" id="PF00139">
    <property type="entry name" value="Lectin_legB"/>
    <property type="match status" value="1"/>
</dbReference>
<dbReference type="PANTHER" id="PTHR32401">
    <property type="entry name" value="CONCANAVALIN A-LIKE LECTIN FAMILY PROTEIN"/>
    <property type="match status" value="1"/>
</dbReference>
<evidence type="ECO:0000259" key="3">
    <source>
        <dbReference type="Pfam" id="PF00139"/>
    </source>
</evidence>
<dbReference type="RefSeq" id="XP_029122170.1">
    <property type="nucleotide sequence ID" value="XM_029266337.1"/>
</dbReference>
<dbReference type="OrthoDB" id="694346at2759"/>
<dbReference type="InterPro" id="IPR001220">
    <property type="entry name" value="Legume_lectin_dom"/>
</dbReference>
<dbReference type="Gene3D" id="2.60.120.200">
    <property type="match status" value="1"/>
</dbReference>
<dbReference type="AlphaFoldDB" id="A0A8N4EZY0"/>
<comment type="similarity">
    <text evidence="1">Belongs to the leguminous lectin family.</text>
</comment>
<proteinExistence type="inferred from homology"/>